<comment type="caution">
    <text evidence="1">The sequence shown here is derived from an EMBL/GenBank/DDBJ whole genome shotgun (WGS) entry which is preliminary data.</text>
</comment>
<accession>A0ABV5GQF1</accession>
<dbReference type="RefSeq" id="WP_236455332.1">
    <property type="nucleotide sequence ID" value="NZ_CBCSGE010000004.1"/>
</dbReference>
<keyword evidence="2" id="KW-1185">Reference proteome</keyword>
<sequence length="57" mass="6247">MAIHKKAKNISITVVTDYNLIVGGKFKKISSQHNIEATDGNLNLISNKKIVSDGNKH</sequence>
<gene>
    <name evidence="1" type="ORF">ACFFVF_13935</name>
</gene>
<evidence type="ECO:0000313" key="2">
    <source>
        <dbReference type="Proteomes" id="UP001589607"/>
    </source>
</evidence>
<name>A0ABV5GQF1_9FLAO</name>
<dbReference type="EMBL" id="JBHMEY010000060">
    <property type="protein sequence ID" value="MFB9097617.1"/>
    <property type="molecule type" value="Genomic_DNA"/>
</dbReference>
<proteinExistence type="predicted"/>
<evidence type="ECO:0000313" key="1">
    <source>
        <dbReference type="EMBL" id="MFB9097617.1"/>
    </source>
</evidence>
<reference evidence="1 2" key="1">
    <citation type="submission" date="2024-09" db="EMBL/GenBank/DDBJ databases">
        <authorList>
            <person name="Sun Q."/>
            <person name="Mori K."/>
        </authorList>
    </citation>
    <scope>NUCLEOTIDE SEQUENCE [LARGE SCALE GENOMIC DNA]</scope>
    <source>
        <strain evidence="1 2">CECT 7955</strain>
    </source>
</reference>
<protein>
    <submittedName>
        <fullName evidence="1">Uncharacterized protein</fullName>
    </submittedName>
</protein>
<dbReference type="Proteomes" id="UP001589607">
    <property type="component" value="Unassembled WGS sequence"/>
</dbReference>
<organism evidence="1 2">
    <name type="scientific">Flavobacterium jumunjinense</name>
    <dbReference type="NCBI Taxonomy" id="998845"/>
    <lineage>
        <taxon>Bacteria</taxon>
        <taxon>Pseudomonadati</taxon>
        <taxon>Bacteroidota</taxon>
        <taxon>Flavobacteriia</taxon>
        <taxon>Flavobacteriales</taxon>
        <taxon>Flavobacteriaceae</taxon>
        <taxon>Flavobacterium</taxon>
    </lineage>
</organism>